<dbReference type="CDD" id="cd00082">
    <property type="entry name" value="HisKA"/>
    <property type="match status" value="1"/>
</dbReference>
<dbReference type="CDD" id="cd16922">
    <property type="entry name" value="HATPase_EvgS-ArcB-TorS-like"/>
    <property type="match status" value="1"/>
</dbReference>
<dbReference type="RefSeq" id="WP_025074493.1">
    <property type="nucleotide sequence ID" value="NZ_FQVD01000010.1"/>
</dbReference>
<accession>A0A1M4YCJ7</accession>
<dbReference type="InterPro" id="IPR036097">
    <property type="entry name" value="HisK_dim/P_sf"/>
</dbReference>
<sequence>MSRFLIVILFIGLFHLELFSATGKVLVVSSYGTDYQWSNTIMDAIGNRLKEVYPSIEFSREFLSSEMQDESYTWGKKMGVLLSNYQKNPPRAIVLVSDEAWMGYQDVNVAEFKDVPLILCAVKPHSISTSDFAAKRDSLTLNDFTPTIEMMKPYKATAVLREMNTSGYLSLMDNLIVGLNRFVFITDSRFYGVYTHLLLQQEAERSYPQIPVQNIDGRFINTDSLLSLLPTIPSTAGVLLTSWLTGEYGFEYSKDYLYSRMENKLSTPIFITNNIGLDKEFFIGGYLNKASFWGNKAADLLLAVLGGTVPEKIVPEIYHDDQCHIAWKVFHHYDLNPEKLPAKVKYYNAPQAFWVEYKYYIIAVIGIFMIFLLFYIYTLRSNIKLQYANDKLKQAQEDLIIALRKAEESDRLKSAFLANMSHEIRTPLNAIVGFSGVLDEVDTKEERDEYVELIRRNSDLLLQLLSDILDLSRIEAGVLEFSFSQTDAFYVCNNVVTSLASKCRSGVELYLNVSVTSMPLTTDVNRLMQVLINLVNNAIKFTSKGSIEVGYFSYDDELVEFYVKDTGIGIATEKQAAIFGRFNKLNSYVEGTGLGLSICQTIVSMLGGKMGVESEEGVGSRFWFRIRKIQTSANVDSGIYVE</sequence>
<protein>
    <recommendedName>
        <fullName evidence="2">histidine kinase</fullName>
        <ecNumber evidence="2">2.7.13.3</ecNumber>
    </recommendedName>
</protein>
<dbReference type="Gene3D" id="1.10.287.130">
    <property type="match status" value="1"/>
</dbReference>
<feature type="domain" description="Histidine kinase" evidence="8">
    <location>
        <begin position="419"/>
        <end position="630"/>
    </location>
</feature>
<keyword evidence="3" id="KW-0597">Phosphoprotein</keyword>
<evidence type="ECO:0000256" key="7">
    <source>
        <dbReference type="SAM" id="Phobius"/>
    </source>
</evidence>
<dbReference type="InterPro" id="IPR050736">
    <property type="entry name" value="Sensor_HK_Regulatory"/>
</dbReference>
<evidence type="ECO:0000259" key="8">
    <source>
        <dbReference type="PROSITE" id="PS50109"/>
    </source>
</evidence>
<dbReference type="PANTHER" id="PTHR43711:SF31">
    <property type="entry name" value="HISTIDINE KINASE"/>
    <property type="match status" value="1"/>
</dbReference>
<keyword evidence="4" id="KW-0808">Transferase</keyword>
<evidence type="ECO:0000256" key="1">
    <source>
        <dbReference type="ARBA" id="ARBA00000085"/>
    </source>
</evidence>
<organism evidence="9 10">
    <name type="scientific">Bacteroides faecichinchillae</name>
    <dbReference type="NCBI Taxonomy" id="871325"/>
    <lineage>
        <taxon>Bacteria</taxon>
        <taxon>Pseudomonadati</taxon>
        <taxon>Bacteroidota</taxon>
        <taxon>Bacteroidia</taxon>
        <taxon>Bacteroidales</taxon>
        <taxon>Bacteroidaceae</taxon>
        <taxon>Bacteroides</taxon>
    </lineage>
</organism>
<gene>
    <name evidence="9" type="ORF">SAMN05444349_11058</name>
</gene>
<keyword evidence="7" id="KW-1133">Transmembrane helix</keyword>
<dbReference type="Gene3D" id="3.30.565.10">
    <property type="entry name" value="Histidine kinase-like ATPase, C-terminal domain"/>
    <property type="match status" value="1"/>
</dbReference>
<dbReference type="SUPFAM" id="SSF47384">
    <property type="entry name" value="Homodimeric domain of signal transducing histidine kinase"/>
    <property type="match status" value="1"/>
</dbReference>
<evidence type="ECO:0000256" key="2">
    <source>
        <dbReference type="ARBA" id="ARBA00012438"/>
    </source>
</evidence>
<name>A0A1M4YCJ7_9BACE</name>
<dbReference type="SMART" id="SM00387">
    <property type="entry name" value="HATPase_c"/>
    <property type="match status" value="1"/>
</dbReference>
<dbReference type="Pfam" id="PF02518">
    <property type="entry name" value="HATPase_c"/>
    <property type="match status" value="1"/>
</dbReference>
<dbReference type="InterPro" id="IPR003594">
    <property type="entry name" value="HATPase_dom"/>
</dbReference>
<dbReference type="STRING" id="871325.SAMN05444349_11058"/>
<dbReference type="Proteomes" id="UP000184436">
    <property type="component" value="Unassembled WGS sequence"/>
</dbReference>
<dbReference type="PANTHER" id="PTHR43711">
    <property type="entry name" value="TWO-COMPONENT HISTIDINE KINASE"/>
    <property type="match status" value="1"/>
</dbReference>
<dbReference type="InterPro" id="IPR005467">
    <property type="entry name" value="His_kinase_dom"/>
</dbReference>
<dbReference type="AlphaFoldDB" id="A0A1M4YCJ7"/>
<feature type="transmembrane region" description="Helical" evidence="7">
    <location>
        <begin position="357"/>
        <end position="377"/>
    </location>
</feature>
<dbReference type="PRINTS" id="PR00344">
    <property type="entry name" value="BCTRLSENSOR"/>
</dbReference>
<evidence type="ECO:0000256" key="6">
    <source>
        <dbReference type="ARBA" id="ARBA00023012"/>
    </source>
</evidence>
<evidence type="ECO:0000313" key="10">
    <source>
        <dbReference type="Proteomes" id="UP000184436"/>
    </source>
</evidence>
<reference evidence="9 10" key="1">
    <citation type="submission" date="2016-11" db="EMBL/GenBank/DDBJ databases">
        <authorList>
            <person name="Jaros S."/>
            <person name="Januszkiewicz K."/>
            <person name="Wedrychowicz H."/>
        </authorList>
    </citation>
    <scope>NUCLEOTIDE SEQUENCE [LARGE SCALE GENOMIC DNA]</scope>
    <source>
        <strain evidence="9 10">DSM 26883</strain>
    </source>
</reference>
<keyword evidence="7" id="KW-0472">Membrane</keyword>
<dbReference type="PROSITE" id="PS50109">
    <property type="entry name" value="HIS_KIN"/>
    <property type="match status" value="1"/>
</dbReference>
<dbReference type="SUPFAM" id="SSF55874">
    <property type="entry name" value="ATPase domain of HSP90 chaperone/DNA topoisomerase II/histidine kinase"/>
    <property type="match status" value="1"/>
</dbReference>
<keyword evidence="7" id="KW-0812">Transmembrane</keyword>
<keyword evidence="5 9" id="KW-0418">Kinase</keyword>
<keyword evidence="6" id="KW-0902">Two-component regulatory system</keyword>
<evidence type="ECO:0000256" key="4">
    <source>
        <dbReference type="ARBA" id="ARBA00022679"/>
    </source>
</evidence>
<dbReference type="InterPro" id="IPR036890">
    <property type="entry name" value="HATPase_C_sf"/>
</dbReference>
<dbReference type="GO" id="GO:0000155">
    <property type="term" value="F:phosphorelay sensor kinase activity"/>
    <property type="evidence" value="ECO:0007669"/>
    <property type="project" value="InterPro"/>
</dbReference>
<evidence type="ECO:0000313" key="9">
    <source>
        <dbReference type="EMBL" id="SHF03419.1"/>
    </source>
</evidence>
<comment type="catalytic activity">
    <reaction evidence="1">
        <text>ATP + protein L-histidine = ADP + protein N-phospho-L-histidine.</text>
        <dbReference type="EC" id="2.7.13.3"/>
    </reaction>
</comment>
<dbReference type="EC" id="2.7.13.3" evidence="2"/>
<evidence type="ECO:0000256" key="5">
    <source>
        <dbReference type="ARBA" id="ARBA00022777"/>
    </source>
</evidence>
<dbReference type="OrthoDB" id="9796457at2"/>
<dbReference type="InterPro" id="IPR004358">
    <property type="entry name" value="Sig_transdc_His_kin-like_C"/>
</dbReference>
<proteinExistence type="predicted"/>
<dbReference type="Pfam" id="PF00512">
    <property type="entry name" value="HisKA"/>
    <property type="match status" value="1"/>
</dbReference>
<keyword evidence="10" id="KW-1185">Reference proteome</keyword>
<dbReference type="InterPro" id="IPR003661">
    <property type="entry name" value="HisK_dim/P_dom"/>
</dbReference>
<dbReference type="SMART" id="SM00388">
    <property type="entry name" value="HisKA"/>
    <property type="match status" value="1"/>
</dbReference>
<dbReference type="EMBL" id="FQVD01000010">
    <property type="protein sequence ID" value="SHF03419.1"/>
    <property type="molecule type" value="Genomic_DNA"/>
</dbReference>
<evidence type="ECO:0000256" key="3">
    <source>
        <dbReference type="ARBA" id="ARBA00022553"/>
    </source>
</evidence>